<accession>A0A514A0B8</accession>
<protein>
    <submittedName>
        <fullName evidence="1">Uncharacterized protein</fullName>
    </submittedName>
</protein>
<dbReference type="EMBL" id="MK838113">
    <property type="protein sequence ID" value="QDH46675.1"/>
    <property type="molecule type" value="Genomic_DNA"/>
</dbReference>
<sequence length="177" mass="19253">MIATLHTSKFNIESTFAGFNYPRYIAALPRGNMADRLARRSPVVCGKTYLVSPAPVGGRGTLARGFYLGDGSQPFTRWEWCDDVDDRILHTGWFADPDGDGDKVRGIVVRLPHGRGFLAGWAMGEGMAGTVYRDVYPDAIGAARAADSVAEAVAAESCDTYEWPPLDPDDLEALDHD</sequence>
<evidence type="ECO:0000313" key="2">
    <source>
        <dbReference type="Proteomes" id="UP000318298"/>
    </source>
</evidence>
<reference evidence="1 2" key="1">
    <citation type="submission" date="2019-04" db="EMBL/GenBank/DDBJ databases">
        <title>Novel bacteriophages capable of disrupting biofilms from clinical strains of Aeromonas hydrophila with intrinsic antibiotic resistance.</title>
        <authorList>
            <person name="Kabwe M."/>
            <person name="Brown T.L."/>
            <person name="Speirs L."/>
            <person name="Ku H."/>
            <person name="Leach M."/>
            <person name="Chan H.T."/>
            <person name="Petrovski S."/>
            <person name="Lock P."/>
            <person name="Tucci J."/>
        </authorList>
    </citation>
    <scope>NUCLEOTIDE SEQUENCE [LARGE SCALE GENOMIC DNA]</scope>
</reference>
<keyword evidence="2" id="KW-1185">Reference proteome</keyword>
<organism evidence="1 2">
    <name type="scientific">Aeromonas phage LAh_7</name>
    <dbReference type="NCBI Taxonomy" id="2591031"/>
    <lineage>
        <taxon>Viruses</taxon>
        <taxon>Duplodnaviria</taxon>
        <taxon>Heunggongvirae</taxon>
        <taxon>Uroviricota</taxon>
        <taxon>Caudoviricetes</taxon>
        <taxon>Casjensviridae</taxon>
        <taxon>Sharonstreetvirus</taxon>
        <taxon>Sharonstreetvirus LAh7</taxon>
    </lineage>
</organism>
<dbReference type="Proteomes" id="UP000318298">
    <property type="component" value="Segment"/>
</dbReference>
<evidence type="ECO:0000313" key="1">
    <source>
        <dbReference type="EMBL" id="QDH46675.1"/>
    </source>
</evidence>
<name>A0A514A0B8_9CAUD</name>
<proteinExistence type="predicted"/>
<gene>
    <name evidence="1" type="ORF">LAh7_15</name>
</gene>